<dbReference type="Proteomes" id="UP000573327">
    <property type="component" value="Unassembled WGS sequence"/>
</dbReference>
<dbReference type="InterPro" id="IPR054186">
    <property type="entry name" value="DUF6891"/>
</dbReference>
<dbReference type="AlphaFoldDB" id="A0A7W7S6F1"/>
<protein>
    <recommendedName>
        <fullName evidence="1">DUF6891 domain-containing protein</fullName>
    </recommendedName>
</protein>
<gene>
    <name evidence="2" type="ORF">F4556_000259</name>
</gene>
<comment type="caution">
    <text evidence="2">The sequence shown here is derived from an EMBL/GenBank/DDBJ whole genome shotgun (WGS) entry which is preliminary data.</text>
</comment>
<feature type="domain" description="DUF6891" evidence="1">
    <location>
        <begin position="2"/>
        <end position="55"/>
    </location>
</feature>
<sequence length="60" mass="7045">MSREQAEVLAGRMWLERVAEQADWWGETDPERLTRAFTALAEADITARENFTCCRMLRRV</sequence>
<evidence type="ECO:0000313" key="3">
    <source>
        <dbReference type="Proteomes" id="UP000573327"/>
    </source>
</evidence>
<dbReference type="Pfam" id="PF21831">
    <property type="entry name" value="DUF6891"/>
    <property type="match status" value="1"/>
</dbReference>
<dbReference type="EMBL" id="JACHJR010000001">
    <property type="protein sequence ID" value="MBB4944724.1"/>
    <property type="molecule type" value="Genomic_DNA"/>
</dbReference>
<evidence type="ECO:0000313" key="2">
    <source>
        <dbReference type="EMBL" id="MBB4944724.1"/>
    </source>
</evidence>
<organism evidence="2 3">
    <name type="scientific">Kitasatospora gansuensis</name>
    <dbReference type="NCBI Taxonomy" id="258050"/>
    <lineage>
        <taxon>Bacteria</taxon>
        <taxon>Bacillati</taxon>
        <taxon>Actinomycetota</taxon>
        <taxon>Actinomycetes</taxon>
        <taxon>Kitasatosporales</taxon>
        <taxon>Streptomycetaceae</taxon>
        <taxon>Kitasatospora</taxon>
    </lineage>
</organism>
<reference evidence="2 3" key="1">
    <citation type="submission" date="2020-08" db="EMBL/GenBank/DDBJ databases">
        <title>Sequencing the genomes of 1000 actinobacteria strains.</title>
        <authorList>
            <person name="Klenk H.-P."/>
        </authorList>
    </citation>
    <scope>NUCLEOTIDE SEQUENCE [LARGE SCALE GENOMIC DNA]</scope>
    <source>
        <strain evidence="2 3">DSM 44786</strain>
    </source>
</reference>
<keyword evidence="3" id="KW-1185">Reference proteome</keyword>
<proteinExistence type="predicted"/>
<evidence type="ECO:0000259" key="1">
    <source>
        <dbReference type="Pfam" id="PF21831"/>
    </source>
</evidence>
<name>A0A7W7S6F1_9ACTN</name>
<accession>A0A7W7S6F1</accession>